<dbReference type="Pfam" id="PF00589">
    <property type="entry name" value="Phage_integrase"/>
    <property type="match status" value="1"/>
</dbReference>
<gene>
    <name evidence="6" type="ORF">MGR_2107</name>
</gene>
<reference evidence="6" key="1">
    <citation type="journal article" date="2007" name="J. Bacteriol.">
        <title>Comparative genome analysis of four magnetotactic bacteria reveals a complex set of group-specific genes implicated in magnetosome biomineralization and function.</title>
        <authorList>
            <person name="Richter M."/>
            <person name="Kube M."/>
            <person name="Bazylinski D.A."/>
            <person name="Lombardot T."/>
            <person name="Gloeckner F.O."/>
            <person name="Reinhardt R."/>
            <person name="Schueler D."/>
        </authorList>
    </citation>
    <scope>NUCLEOTIDE SEQUENCE</scope>
    <source>
        <strain evidence="6">MSR-1</strain>
    </source>
</reference>
<protein>
    <submittedName>
        <fullName evidence="6">Phage-related integrase</fullName>
    </submittedName>
</protein>
<sequence length="396" mass="44474">MDVEKVARIIAEKVVEATPQPEPSAPPIADRTIKQVYEGYMADLSRQFVGKTKIAYDSIYKMLIEVIGENTPIRQLTRERCRGVLNLLRQLPANAVKKYPKLTLKQAAERGSLDGAPTISAGTVNGYIQKLSALLSWSVNEGYLDKNPARGLKVVDTVKRKDKRQPFVPWQLQKIFDAPLYRGCRNDGAGYSSPGNDKPRRGRFWVPLIALFSGMRLNEICQLNVEDMRVVDGIHCFIVTTDVENGVADKKLKTSSGERLIPVHPELIRIGFLEHVSERKNSRGEKLFPDLTVAKSGYYSDTFSKFFANFLDKACAKAPRTSFHSFRHNFRDALREARVDREIALALGGWAGDSADDDETADNYGRGFKATTLFAAISEISYDLDLMHLHRADYEP</sequence>
<evidence type="ECO:0000256" key="2">
    <source>
        <dbReference type="ARBA" id="ARBA00022908"/>
    </source>
</evidence>
<dbReference type="InterPro" id="IPR013762">
    <property type="entry name" value="Integrase-like_cat_sf"/>
</dbReference>
<dbReference type="SUPFAM" id="SSF56349">
    <property type="entry name" value="DNA breaking-rejoining enzymes"/>
    <property type="match status" value="1"/>
</dbReference>
<keyword evidence="2" id="KW-0229">DNA integration</keyword>
<accession>A4U1R8</accession>
<keyword evidence="4" id="KW-0233">DNA recombination</keyword>
<dbReference type="InterPro" id="IPR050090">
    <property type="entry name" value="Tyrosine_recombinase_XerCD"/>
</dbReference>
<dbReference type="Gene3D" id="1.10.150.130">
    <property type="match status" value="1"/>
</dbReference>
<evidence type="ECO:0000259" key="5">
    <source>
        <dbReference type="Pfam" id="PF00589"/>
    </source>
</evidence>
<dbReference type="GO" id="GO:0015074">
    <property type="term" value="P:DNA integration"/>
    <property type="evidence" value="ECO:0007669"/>
    <property type="project" value="UniProtKB-KW"/>
</dbReference>
<dbReference type="InterPro" id="IPR010998">
    <property type="entry name" value="Integrase_recombinase_N"/>
</dbReference>
<evidence type="ECO:0000313" key="6">
    <source>
        <dbReference type="EMBL" id="CAM76825.1"/>
    </source>
</evidence>
<evidence type="ECO:0000256" key="3">
    <source>
        <dbReference type="ARBA" id="ARBA00023125"/>
    </source>
</evidence>
<organism evidence="6">
    <name type="scientific">Magnetospirillum gryphiswaldense</name>
    <dbReference type="NCBI Taxonomy" id="55518"/>
    <lineage>
        <taxon>Bacteria</taxon>
        <taxon>Pseudomonadati</taxon>
        <taxon>Pseudomonadota</taxon>
        <taxon>Alphaproteobacteria</taxon>
        <taxon>Rhodospirillales</taxon>
        <taxon>Rhodospirillaceae</taxon>
        <taxon>Magnetospirillum</taxon>
    </lineage>
</organism>
<dbReference type="GO" id="GO:0003677">
    <property type="term" value="F:DNA binding"/>
    <property type="evidence" value="ECO:0007669"/>
    <property type="project" value="UniProtKB-KW"/>
</dbReference>
<dbReference type="Gene3D" id="1.10.443.10">
    <property type="entry name" value="Intergrase catalytic core"/>
    <property type="match status" value="1"/>
</dbReference>
<dbReference type="PANTHER" id="PTHR30349:SF41">
    <property type="entry name" value="INTEGRASE_RECOMBINASE PROTEIN MJ0367-RELATED"/>
    <property type="match status" value="1"/>
</dbReference>
<dbReference type="PANTHER" id="PTHR30349">
    <property type="entry name" value="PHAGE INTEGRASE-RELATED"/>
    <property type="match status" value="1"/>
</dbReference>
<proteinExistence type="inferred from homology"/>
<dbReference type="RefSeq" id="WP_106003457.1">
    <property type="nucleotide sequence ID" value="NZ_CP027527.1"/>
</dbReference>
<evidence type="ECO:0000256" key="4">
    <source>
        <dbReference type="ARBA" id="ARBA00023172"/>
    </source>
</evidence>
<comment type="similarity">
    <text evidence="1">Belongs to the 'phage' integrase family.</text>
</comment>
<dbReference type="InterPro" id="IPR002104">
    <property type="entry name" value="Integrase_catalytic"/>
</dbReference>
<dbReference type="InterPro" id="IPR011010">
    <property type="entry name" value="DNA_brk_join_enz"/>
</dbReference>
<dbReference type="GO" id="GO:0006310">
    <property type="term" value="P:DNA recombination"/>
    <property type="evidence" value="ECO:0007669"/>
    <property type="project" value="UniProtKB-KW"/>
</dbReference>
<feature type="domain" description="Tyr recombinase" evidence="5">
    <location>
        <begin position="209"/>
        <end position="353"/>
    </location>
</feature>
<dbReference type="EMBL" id="CU459003">
    <property type="protein sequence ID" value="CAM76825.1"/>
    <property type="molecule type" value="Genomic_DNA"/>
</dbReference>
<dbReference type="AlphaFoldDB" id="A4U1R8"/>
<evidence type="ECO:0000256" key="1">
    <source>
        <dbReference type="ARBA" id="ARBA00008857"/>
    </source>
</evidence>
<dbReference type="CDD" id="cd01184">
    <property type="entry name" value="INT_C_like_1"/>
    <property type="match status" value="1"/>
</dbReference>
<keyword evidence="3" id="KW-0238">DNA-binding</keyword>
<name>A4U1R8_9PROT</name>